<comment type="caution">
    <text evidence="1">The sequence shown here is derived from an EMBL/GenBank/DDBJ whole genome shotgun (WGS) entry which is preliminary data.</text>
</comment>
<reference evidence="1" key="1">
    <citation type="submission" date="2021-09" db="EMBL/GenBank/DDBJ databases">
        <title>A high-quality genome of the endoparasitic fungus Hirsutella rhossiliensis with a comparison of Hirsutella genomes reveals transposable elements contributing to genome size variation.</title>
        <authorList>
            <person name="Lin R."/>
            <person name="Jiao Y."/>
            <person name="Sun X."/>
            <person name="Ling J."/>
            <person name="Xie B."/>
            <person name="Cheng X."/>
        </authorList>
    </citation>
    <scope>NUCLEOTIDE SEQUENCE</scope>
    <source>
        <strain evidence="1">HR02</strain>
    </source>
</reference>
<dbReference type="RefSeq" id="XP_044721895.1">
    <property type="nucleotide sequence ID" value="XM_044863281.1"/>
</dbReference>
<dbReference type="EMBL" id="JAIZPD010000004">
    <property type="protein sequence ID" value="KAH0964382.1"/>
    <property type="molecule type" value="Genomic_DNA"/>
</dbReference>
<evidence type="ECO:0000313" key="1">
    <source>
        <dbReference type="EMBL" id="KAH0964382.1"/>
    </source>
</evidence>
<keyword evidence="2" id="KW-1185">Reference proteome</keyword>
<protein>
    <submittedName>
        <fullName evidence="1">Uncharacterized protein</fullName>
    </submittedName>
</protein>
<gene>
    <name evidence="1" type="ORF">HRG_04810</name>
</gene>
<dbReference type="GeneID" id="68353939"/>
<sequence length="292" mass="33554">MMEVCPALEWLALEGNLFYGGFRELEVEQLGPALQTLQTLQLEQYVLVEDDEDVLERCIRLCPQLQRFQYVATPMTWQRADRPMTVADLLDALAPAQLTLRFLELDLSYIIRPYREDEFEHISLLQYLSRFEELETLYLDQDSICFPSAHESSEEDGNEDVAYEAICIVDMLPRTVKSLGIRVPDGNMRMHDDIETLGLKRQDGMFPELTRFELVIKSGDRGNGRAGLQNEVDYVSRVVLKAFEGTSVEATVRVQEVYGPMSFSHSGRRLEARERSEDIPDGWIGGDEWRAF</sequence>
<organism evidence="1 2">
    <name type="scientific">Hirsutella rhossiliensis</name>
    <dbReference type="NCBI Taxonomy" id="111463"/>
    <lineage>
        <taxon>Eukaryota</taxon>
        <taxon>Fungi</taxon>
        <taxon>Dikarya</taxon>
        <taxon>Ascomycota</taxon>
        <taxon>Pezizomycotina</taxon>
        <taxon>Sordariomycetes</taxon>
        <taxon>Hypocreomycetidae</taxon>
        <taxon>Hypocreales</taxon>
        <taxon>Ophiocordycipitaceae</taxon>
        <taxon>Hirsutella</taxon>
    </lineage>
</organism>
<proteinExistence type="predicted"/>
<accession>A0A9P8MZZ3</accession>
<evidence type="ECO:0000313" key="2">
    <source>
        <dbReference type="Proteomes" id="UP000824596"/>
    </source>
</evidence>
<name>A0A9P8MZZ3_9HYPO</name>
<dbReference type="AlphaFoldDB" id="A0A9P8MZZ3"/>
<dbReference type="Proteomes" id="UP000824596">
    <property type="component" value="Unassembled WGS sequence"/>
</dbReference>